<dbReference type="AlphaFoldDB" id="A0A427XGE5"/>
<dbReference type="SMART" id="SM01117">
    <property type="entry name" value="Cyt-b5"/>
    <property type="match status" value="1"/>
</dbReference>
<dbReference type="STRING" id="105984.A0A427XGE5"/>
<evidence type="ECO:0000313" key="8">
    <source>
        <dbReference type="EMBL" id="RSH77886.1"/>
    </source>
</evidence>
<dbReference type="GO" id="GO:0004460">
    <property type="term" value="F:L-lactate dehydrogenase (cytochrome) activity"/>
    <property type="evidence" value="ECO:0007669"/>
    <property type="project" value="TreeGrafter"/>
</dbReference>
<keyword evidence="5" id="KW-0408">Iron</keyword>
<keyword evidence="3" id="KW-0479">Metal-binding</keyword>
<proteinExistence type="predicted"/>
<dbReference type="GO" id="GO:0046872">
    <property type="term" value="F:metal ion binding"/>
    <property type="evidence" value="ECO:0007669"/>
    <property type="project" value="UniProtKB-KW"/>
</dbReference>
<comment type="caution">
    <text evidence="8">The sequence shown here is derived from an EMBL/GenBank/DDBJ whole genome shotgun (WGS) entry which is preliminary data.</text>
</comment>
<evidence type="ECO:0000259" key="6">
    <source>
        <dbReference type="PROSITE" id="PS50255"/>
    </source>
</evidence>
<dbReference type="OrthoDB" id="1925334at2759"/>
<dbReference type="RefSeq" id="XP_028473033.1">
    <property type="nucleotide sequence ID" value="XM_028618666.1"/>
</dbReference>
<accession>A0A427XGE5</accession>
<feature type="domain" description="FMN hydroxy acid dehydrogenase" evidence="7">
    <location>
        <begin position="184"/>
        <end position="576"/>
    </location>
</feature>
<protein>
    <recommendedName>
        <fullName evidence="10">Cytochrome b2, mitochondrial</fullName>
    </recommendedName>
</protein>
<dbReference type="Pfam" id="PF01070">
    <property type="entry name" value="FMN_dh"/>
    <property type="match status" value="1"/>
</dbReference>
<dbReference type="PROSITE" id="PS00557">
    <property type="entry name" value="FMN_HYDROXY_ACID_DH_1"/>
    <property type="match status" value="1"/>
</dbReference>
<dbReference type="InterPro" id="IPR037396">
    <property type="entry name" value="FMN_HAD"/>
</dbReference>
<evidence type="ECO:0000256" key="1">
    <source>
        <dbReference type="ARBA" id="ARBA00001917"/>
    </source>
</evidence>
<reference evidence="8 9" key="1">
    <citation type="submission" date="2018-11" db="EMBL/GenBank/DDBJ databases">
        <title>Genome sequence of Apiotrichum porosum DSM 27194.</title>
        <authorList>
            <person name="Aliyu H."/>
            <person name="Gorte O."/>
            <person name="Ochsenreither K."/>
        </authorList>
    </citation>
    <scope>NUCLEOTIDE SEQUENCE [LARGE SCALE GENOMIC DNA]</scope>
    <source>
        <strain evidence="8 9">DSM 27194</strain>
    </source>
</reference>
<keyword evidence="4" id="KW-0560">Oxidoreductase</keyword>
<dbReference type="GeneID" id="39587500"/>
<dbReference type="PROSITE" id="PS50255">
    <property type="entry name" value="CYTOCHROME_B5_2"/>
    <property type="match status" value="1"/>
</dbReference>
<dbReference type="CDD" id="cd02922">
    <property type="entry name" value="FCB2_FMN"/>
    <property type="match status" value="1"/>
</dbReference>
<dbReference type="InterPro" id="IPR036400">
    <property type="entry name" value="Cyt_B5-like_heme/steroid_sf"/>
</dbReference>
<dbReference type="Pfam" id="PF00173">
    <property type="entry name" value="Cyt-b5"/>
    <property type="match status" value="1"/>
</dbReference>
<comment type="cofactor">
    <cofactor evidence="1">
        <name>FMN</name>
        <dbReference type="ChEBI" id="CHEBI:58210"/>
    </cofactor>
</comment>
<dbReference type="SUPFAM" id="SSF51395">
    <property type="entry name" value="FMN-linked oxidoreductases"/>
    <property type="match status" value="1"/>
</dbReference>
<sequence>MSSRLFSTFASRARGAAKTAAPLRRGIATAARKPQSRWVAGSIAVAVPAYLFLSREPIRLDSAKVQTVATGKGVPVSELLKRVDGPEVWVVINGNVYDMTEFLDDHPGGRDVIVANKSHDVTPLFAPRHPTNQLDGENLPPSVKKIGPLVGTEEELEEIKLKISAEQLAEEERIRTARAEFEAKGLGSVINMADFEKVAEPLLSSLAWAYYASAGDDEITKIANATAYQKVLFRPRVLRKVAECDASTELMGCPSSLPVFIAPAAMAKLGHPLGEINLTRGAGSTGIIQAISSNASCGMDEMLEERLPGQPLFYQLYVNRDRAKAAELIKKIDAGKFDAIMLTADAPVGGKRERDLRLKGEFEGPAGGVSEKSDDTQGVSQAMFAGVDPNLCWEDIKWVRTLTNIPIMVKGVQTVEDAQMAYEAGCDGIIISNHGGRQLDTTRPALDVLLEIRQWAPHLLRPEFRGSTGASRELLADPKRLTAKDEPDAIGPLQHRFEIFIDGGVKRGTDVVKALCLGANGVGIGRGFLFAQSVAGEEGVEHAVGILKSEIELAIRLVGANKVSELRPSMVEVKKD</sequence>
<evidence type="ECO:0000259" key="7">
    <source>
        <dbReference type="PROSITE" id="PS51349"/>
    </source>
</evidence>
<evidence type="ECO:0000256" key="4">
    <source>
        <dbReference type="ARBA" id="ARBA00023002"/>
    </source>
</evidence>
<dbReference type="SUPFAM" id="SSF55856">
    <property type="entry name" value="Cytochrome b5-like heme/steroid binding domain"/>
    <property type="match status" value="1"/>
</dbReference>
<evidence type="ECO:0000256" key="2">
    <source>
        <dbReference type="ARBA" id="ARBA00022617"/>
    </source>
</evidence>
<dbReference type="PROSITE" id="PS00191">
    <property type="entry name" value="CYTOCHROME_B5_1"/>
    <property type="match status" value="1"/>
</dbReference>
<keyword evidence="2" id="KW-0349">Heme</keyword>
<evidence type="ECO:0000313" key="9">
    <source>
        <dbReference type="Proteomes" id="UP000279236"/>
    </source>
</evidence>
<dbReference type="Proteomes" id="UP000279236">
    <property type="component" value="Unassembled WGS sequence"/>
</dbReference>
<dbReference type="InterPro" id="IPR018506">
    <property type="entry name" value="Cyt_B5_heme-BS"/>
</dbReference>
<evidence type="ECO:0008006" key="10">
    <source>
        <dbReference type="Google" id="ProtNLM"/>
    </source>
</evidence>
<dbReference type="InterPro" id="IPR008259">
    <property type="entry name" value="FMN_hydac_DH_AS"/>
</dbReference>
<dbReference type="Gene3D" id="3.20.20.70">
    <property type="entry name" value="Aldolase class I"/>
    <property type="match status" value="1"/>
</dbReference>
<feature type="domain" description="Cytochrome b5 heme-binding" evidence="6">
    <location>
        <begin position="71"/>
        <end position="150"/>
    </location>
</feature>
<gene>
    <name evidence="8" type="ORF">EHS24_002957</name>
</gene>
<organism evidence="8 9">
    <name type="scientific">Apiotrichum porosum</name>
    <dbReference type="NCBI Taxonomy" id="105984"/>
    <lineage>
        <taxon>Eukaryota</taxon>
        <taxon>Fungi</taxon>
        <taxon>Dikarya</taxon>
        <taxon>Basidiomycota</taxon>
        <taxon>Agaricomycotina</taxon>
        <taxon>Tremellomycetes</taxon>
        <taxon>Trichosporonales</taxon>
        <taxon>Trichosporonaceae</taxon>
        <taxon>Apiotrichum</taxon>
    </lineage>
</organism>
<dbReference type="InterPro" id="IPR037458">
    <property type="entry name" value="L-MDH/L-LDH_FMN-bd"/>
</dbReference>
<dbReference type="InterPro" id="IPR000262">
    <property type="entry name" value="FMN-dep_DH"/>
</dbReference>
<dbReference type="InterPro" id="IPR001199">
    <property type="entry name" value="Cyt_B5-like_heme/steroid-bd"/>
</dbReference>
<dbReference type="PROSITE" id="PS51349">
    <property type="entry name" value="FMN_HYDROXY_ACID_DH_2"/>
    <property type="match status" value="1"/>
</dbReference>
<keyword evidence="9" id="KW-1185">Reference proteome</keyword>
<dbReference type="GO" id="GO:0020037">
    <property type="term" value="F:heme binding"/>
    <property type="evidence" value="ECO:0007669"/>
    <property type="project" value="InterPro"/>
</dbReference>
<dbReference type="PANTHER" id="PTHR10578:SF101">
    <property type="entry name" value="L-LACTATE DEHYDROGENASE (CYTOCHROME B2)"/>
    <property type="match status" value="1"/>
</dbReference>
<evidence type="ECO:0000256" key="5">
    <source>
        <dbReference type="ARBA" id="ARBA00023004"/>
    </source>
</evidence>
<dbReference type="GO" id="GO:0006089">
    <property type="term" value="P:lactate metabolic process"/>
    <property type="evidence" value="ECO:0007669"/>
    <property type="project" value="TreeGrafter"/>
</dbReference>
<dbReference type="InterPro" id="IPR013785">
    <property type="entry name" value="Aldolase_TIM"/>
</dbReference>
<dbReference type="Gene3D" id="3.10.120.10">
    <property type="entry name" value="Cytochrome b5-like heme/steroid binding domain"/>
    <property type="match status" value="1"/>
</dbReference>
<dbReference type="EMBL" id="RSCE01000014">
    <property type="protein sequence ID" value="RSH77886.1"/>
    <property type="molecule type" value="Genomic_DNA"/>
</dbReference>
<dbReference type="PANTHER" id="PTHR10578">
    <property type="entry name" value="S -2-HYDROXY-ACID OXIDASE-RELATED"/>
    <property type="match status" value="1"/>
</dbReference>
<evidence type="ECO:0000256" key="3">
    <source>
        <dbReference type="ARBA" id="ARBA00022723"/>
    </source>
</evidence>
<name>A0A427XGE5_9TREE</name>